<reference evidence="2" key="1">
    <citation type="journal article" date="2019" name="Philos. Trans. R. Soc. Lond., B, Biol. Sci.">
        <title>Targeted metagenomic recovery of four divergent viruses reveals shared and distinctive characteristics of giant viruses of marine eukaryotes.</title>
        <authorList>
            <person name="Needham D.M."/>
            <person name="Poirier C."/>
            <person name="Hehenberger E."/>
            <person name="Jimenez V."/>
            <person name="Swalwell J.E."/>
            <person name="Santoro A.E."/>
            <person name="Worden A.Z."/>
        </authorList>
    </citation>
    <scope>NUCLEOTIDE SEQUENCE</scope>
    <source>
        <strain evidence="2">OPacV-421</strain>
    </source>
</reference>
<keyword evidence="1" id="KW-1133">Transmembrane helix</keyword>
<dbReference type="EMBL" id="MN448295">
    <property type="protein sequence ID" value="QFG74923.1"/>
    <property type="molecule type" value="Genomic_DNA"/>
</dbReference>
<feature type="transmembrane region" description="Helical" evidence="1">
    <location>
        <begin position="78"/>
        <end position="97"/>
    </location>
</feature>
<feature type="transmembrane region" description="Helical" evidence="1">
    <location>
        <begin position="21"/>
        <end position="41"/>
    </location>
</feature>
<proteinExistence type="predicted"/>
<organism evidence="2">
    <name type="scientific">Megaviridae environmental sample</name>
    <dbReference type="NCBI Taxonomy" id="1737588"/>
    <lineage>
        <taxon>Viruses</taxon>
        <taxon>Varidnaviria</taxon>
        <taxon>Bamfordvirae</taxon>
        <taxon>Nucleocytoviricota</taxon>
        <taxon>Megaviricetes</taxon>
        <taxon>Imitervirales</taxon>
        <taxon>Mimiviridae</taxon>
        <taxon>environmental samples</taxon>
    </lineage>
</organism>
<keyword evidence="1" id="KW-0472">Membrane</keyword>
<evidence type="ECO:0000313" key="2">
    <source>
        <dbReference type="EMBL" id="QFG74923.1"/>
    </source>
</evidence>
<feature type="transmembrane region" description="Helical" evidence="1">
    <location>
        <begin position="53"/>
        <end position="71"/>
    </location>
</feature>
<sequence length="159" mass="19345">MINNIVKFITSKRKIDYSRIYLIKYSTSTYLILGSILWLSISPKTFNKYVFKYILPLIITSICISITEGYIRYTYNNANIWYILFMLSLHFIPYYYWFTLNQFISIRHIYIRILCLNILIGTIITSLYFRYNKWPYYETPLEILIIGTIMNILFYFFNK</sequence>
<feature type="transmembrane region" description="Helical" evidence="1">
    <location>
        <begin position="141"/>
        <end position="157"/>
    </location>
</feature>
<accession>A0A5J6VLS2</accession>
<protein>
    <submittedName>
        <fullName evidence="2">Uncharacterized protein</fullName>
    </submittedName>
</protein>
<feature type="transmembrane region" description="Helical" evidence="1">
    <location>
        <begin position="109"/>
        <end position="129"/>
    </location>
</feature>
<evidence type="ECO:0000256" key="1">
    <source>
        <dbReference type="SAM" id="Phobius"/>
    </source>
</evidence>
<name>A0A5J6VLS2_9VIRU</name>
<keyword evidence="1" id="KW-0812">Transmembrane</keyword>